<dbReference type="EC" id="2.4.2.14" evidence="3 8"/>
<comment type="catalytic activity">
    <reaction evidence="8">
        <text>5-phospho-beta-D-ribosylamine + L-glutamate + diphosphate = 5-phospho-alpha-D-ribose 1-diphosphate + L-glutamine + H2O</text>
        <dbReference type="Rhea" id="RHEA:14905"/>
        <dbReference type="ChEBI" id="CHEBI:15377"/>
        <dbReference type="ChEBI" id="CHEBI:29985"/>
        <dbReference type="ChEBI" id="CHEBI:33019"/>
        <dbReference type="ChEBI" id="CHEBI:58017"/>
        <dbReference type="ChEBI" id="CHEBI:58359"/>
        <dbReference type="ChEBI" id="CHEBI:58681"/>
        <dbReference type="EC" id="2.4.2.14"/>
    </reaction>
</comment>
<dbReference type="UniPathway" id="UPA00074">
    <property type="reaction ID" value="UER00124"/>
</dbReference>
<feature type="active site" description="Nucleophile" evidence="9">
    <location>
        <position position="2"/>
    </location>
</feature>
<comment type="caution">
    <text evidence="12">The sequence shown here is derived from an EMBL/GenBank/DDBJ whole genome shotgun (WGS) entry which is preliminary data.</text>
</comment>
<keyword evidence="10" id="KW-0460">Magnesium</keyword>
<dbReference type="PIRSF" id="PIRSF000485">
    <property type="entry name" value="Amd_phspho_trans"/>
    <property type="match status" value="1"/>
</dbReference>
<dbReference type="HAMAP" id="MF_01931">
    <property type="entry name" value="PurF"/>
    <property type="match status" value="1"/>
</dbReference>
<evidence type="ECO:0000256" key="1">
    <source>
        <dbReference type="ARBA" id="ARBA00005209"/>
    </source>
</evidence>
<accession>A0A1R0H2G0</accession>
<dbReference type="CDD" id="cd06223">
    <property type="entry name" value="PRTases_typeI"/>
    <property type="match status" value="1"/>
</dbReference>
<dbReference type="InterPro" id="IPR029055">
    <property type="entry name" value="Ntn_hydrolases_N"/>
</dbReference>
<evidence type="ECO:0000256" key="4">
    <source>
        <dbReference type="ARBA" id="ARBA00022676"/>
    </source>
</evidence>
<dbReference type="InterPro" id="IPR000836">
    <property type="entry name" value="PRTase_dom"/>
</dbReference>
<evidence type="ECO:0000256" key="5">
    <source>
        <dbReference type="ARBA" id="ARBA00022679"/>
    </source>
</evidence>
<protein>
    <recommendedName>
        <fullName evidence="3 8">Amidophosphoribosyltransferase</fullName>
        <shortName evidence="8">ATase</shortName>
        <ecNumber evidence="3 8">2.4.2.14</ecNumber>
    </recommendedName>
    <alternativeName>
        <fullName evidence="8">Glutamine phosphoribosylpyrophosphate amidotransferase</fullName>
    </alternativeName>
</protein>
<dbReference type="InterPro" id="IPR017932">
    <property type="entry name" value="GATase_2_dom"/>
</dbReference>
<feature type="binding site" evidence="10">
    <location>
        <position position="328"/>
    </location>
    <ligand>
        <name>Mg(2+)</name>
        <dbReference type="ChEBI" id="CHEBI:18420"/>
    </ligand>
</feature>
<evidence type="ECO:0000256" key="3">
    <source>
        <dbReference type="ARBA" id="ARBA00011941"/>
    </source>
</evidence>
<dbReference type="Pfam" id="PF13522">
    <property type="entry name" value="GATase_6"/>
    <property type="match status" value="1"/>
</dbReference>
<comment type="pathway">
    <text evidence="1 8">Purine metabolism; IMP biosynthesis via de novo pathway; N(1)-(5-phospho-D-ribosyl)glycinamide from 5-phospho-alpha-D-ribose 1-diphosphate: step 1/2.</text>
</comment>
<keyword evidence="6 8" id="KW-0658">Purine biosynthesis</keyword>
<dbReference type="SUPFAM" id="SSF56235">
    <property type="entry name" value="N-terminal nucleophile aminohydrolases (Ntn hydrolases)"/>
    <property type="match status" value="1"/>
</dbReference>
<keyword evidence="7" id="KW-0315">Glutamine amidotransferase</keyword>
<name>A0A1R0H2G0_9FUNG</name>
<dbReference type="GO" id="GO:0004044">
    <property type="term" value="F:amidophosphoribosyltransferase activity"/>
    <property type="evidence" value="ECO:0007669"/>
    <property type="project" value="UniProtKB-EC"/>
</dbReference>
<dbReference type="Gene3D" id="3.40.50.2020">
    <property type="match status" value="1"/>
</dbReference>
<evidence type="ECO:0000313" key="12">
    <source>
        <dbReference type="EMBL" id="OLY83316.1"/>
    </source>
</evidence>
<dbReference type="PROSITE" id="PS51278">
    <property type="entry name" value="GATASE_TYPE_2"/>
    <property type="match status" value="1"/>
</dbReference>
<gene>
    <name evidence="12" type="ORF">AYI68_g2547</name>
</gene>
<dbReference type="GO" id="GO:0009113">
    <property type="term" value="P:purine nucleobase biosynthetic process"/>
    <property type="evidence" value="ECO:0007669"/>
    <property type="project" value="InterPro"/>
</dbReference>
<evidence type="ECO:0000256" key="8">
    <source>
        <dbReference type="PIRNR" id="PIRNR000485"/>
    </source>
</evidence>
<comment type="similarity">
    <text evidence="2 8">In the C-terminal section; belongs to the purine/pyrimidine phosphoribosyltransferase family.</text>
</comment>
<keyword evidence="13" id="KW-1185">Reference proteome</keyword>
<evidence type="ECO:0000256" key="7">
    <source>
        <dbReference type="ARBA" id="ARBA00022962"/>
    </source>
</evidence>
<dbReference type="InterPro" id="IPR035584">
    <property type="entry name" value="PurF_N"/>
</dbReference>
<dbReference type="NCBIfam" id="TIGR01134">
    <property type="entry name" value="purF"/>
    <property type="match status" value="1"/>
</dbReference>
<dbReference type="PANTHER" id="PTHR11907">
    <property type="entry name" value="AMIDOPHOSPHORIBOSYLTRANSFERASE"/>
    <property type="match status" value="1"/>
</dbReference>
<dbReference type="Pfam" id="PF00156">
    <property type="entry name" value="Pribosyltran"/>
    <property type="match status" value="1"/>
</dbReference>
<dbReference type="SUPFAM" id="SSF53271">
    <property type="entry name" value="PRTase-like"/>
    <property type="match status" value="1"/>
</dbReference>
<dbReference type="OrthoDB" id="191723at2759"/>
<evidence type="ECO:0000313" key="13">
    <source>
        <dbReference type="Proteomes" id="UP000187455"/>
    </source>
</evidence>
<comment type="cofactor">
    <cofactor evidence="10">
        <name>Mg(2+)</name>
        <dbReference type="ChEBI" id="CHEBI:18420"/>
    </cofactor>
    <text evidence="10">Binds 1 Mg(2+) ion per subunit.</text>
</comment>
<sequence length="529" mass="58595">MCGITGIYLADHEINTAPEILESLNILQHRGQDSAGIITCAAKGRLFQCKGNGLATEVFNQDRVLELKGSMGIGHVRYPTAGTSSSAEAQPFYVNSPYGIALGHNGNLTNTDELADYLDNVAHRHINTDSDSEVLLNMFATNLDRTGKSRKSYFQHLILTLTTIFKCRINENDIFSAIAELHNQCLGGYACVAMVAGFGIIGFRDPNATRPLTIGRRKSSTVLDKYDYMFASESAALEALEFDDIKPVLPGEAVIISRNAITRKVLSINTHYTPCIFEYVYFARADSIIDGIPVNDARMAMGEKLAHTVLRILGEDNDIDSVIPVPDTSRIIALQLSQVIGKPYREGFNKNRYVGRTFIMPGQELRRKTVRRKLNAMRHEFEGKNVLIVDDSIVRGTTSKEIVQMARDAGAKKVYFASAAPPLRYQNVYGIDMPSRSELIAAYNTPEQISKILDADKVIFQELPDLIDACKQFTTVIEKFETSVFDGIYIEGTVSKKYLEGLESNRGEFDALSPIGSPNISGISNIYER</sequence>
<feature type="binding site" evidence="10">
    <location>
        <position position="391"/>
    </location>
    <ligand>
        <name>Mg(2+)</name>
        <dbReference type="ChEBI" id="CHEBI:18420"/>
    </ligand>
</feature>
<keyword evidence="4 8" id="KW-0328">Glycosyltransferase</keyword>
<organism evidence="12 13">
    <name type="scientific">Smittium mucronatum</name>
    <dbReference type="NCBI Taxonomy" id="133383"/>
    <lineage>
        <taxon>Eukaryota</taxon>
        <taxon>Fungi</taxon>
        <taxon>Fungi incertae sedis</taxon>
        <taxon>Zoopagomycota</taxon>
        <taxon>Kickxellomycotina</taxon>
        <taxon>Harpellomycetes</taxon>
        <taxon>Harpellales</taxon>
        <taxon>Legeriomycetaceae</taxon>
        <taxon>Smittium</taxon>
    </lineage>
</organism>
<feature type="domain" description="Glutamine amidotransferase type-2" evidence="11">
    <location>
        <begin position="2"/>
        <end position="259"/>
    </location>
</feature>
<dbReference type="InterPro" id="IPR005854">
    <property type="entry name" value="PurF"/>
</dbReference>
<dbReference type="GO" id="GO:0046872">
    <property type="term" value="F:metal ion binding"/>
    <property type="evidence" value="ECO:0007669"/>
    <property type="project" value="UniProtKB-KW"/>
</dbReference>
<dbReference type="AlphaFoldDB" id="A0A1R0H2G0"/>
<dbReference type="GO" id="GO:0006189">
    <property type="term" value="P:'de novo' IMP biosynthetic process"/>
    <property type="evidence" value="ECO:0007669"/>
    <property type="project" value="UniProtKB-UniPathway"/>
</dbReference>
<reference evidence="12 13" key="1">
    <citation type="journal article" date="2016" name="Mol. Biol. Evol.">
        <title>Genome-Wide Survey of Gut Fungi (Harpellales) Reveals the First Horizontally Transferred Ubiquitin Gene from a Mosquito Host.</title>
        <authorList>
            <person name="Wang Y."/>
            <person name="White M.M."/>
            <person name="Kvist S."/>
            <person name="Moncalvo J.M."/>
        </authorList>
    </citation>
    <scope>NUCLEOTIDE SEQUENCE [LARGE SCALE GENOMIC DNA]</scope>
    <source>
        <strain evidence="12 13">ALG-7-W6</strain>
    </source>
</reference>
<dbReference type="InterPro" id="IPR029057">
    <property type="entry name" value="PRTase-like"/>
</dbReference>
<dbReference type="Gene3D" id="3.60.20.10">
    <property type="entry name" value="Glutamine Phosphoribosylpyrophosphate, subunit 1, domain 1"/>
    <property type="match status" value="1"/>
</dbReference>
<dbReference type="Proteomes" id="UP000187455">
    <property type="component" value="Unassembled WGS sequence"/>
</dbReference>
<evidence type="ECO:0000259" key="11">
    <source>
        <dbReference type="PROSITE" id="PS51278"/>
    </source>
</evidence>
<feature type="binding site" evidence="10">
    <location>
        <position position="390"/>
    </location>
    <ligand>
        <name>Mg(2+)</name>
        <dbReference type="ChEBI" id="CHEBI:18420"/>
    </ligand>
</feature>
<evidence type="ECO:0000256" key="9">
    <source>
        <dbReference type="PIRSR" id="PIRSR000485-1"/>
    </source>
</evidence>
<evidence type="ECO:0000256" key="6">
    <source>
        <dbReference type="ARBA" id="ARBA00022755"/>
    </source>
</evidence>
<proteinExistence type="inferred from homology"/>
<dbReference type="EMBL" id="LSSL01000960">
    <property type="protein sequence ID" value="OLY83316.1"/>
    <property type="molecule type" value="Genomic_DNA"/>
</dbReference>
<dbReference type="CDD" id="cd00715">
    <property type="entry name" value="GPATase_N"/>
    <property type="match status" value="1"/>
</dbReference>
<keyword evidence="5 8" id="KW-0808">Transferase</keyword>
<evidence type="ECO:0000256" key="2">
    <source>
        <dbReference type="ARBA" id="ARBA00010138"/>
    </source>
</evidence>
<dbReference type="STRING" id="133383.A0A1R0H2G0"/>
<keyword evidence="10" id="KW-0479">Metal-binding</keyword>
<evidence type="ECO:0000256" key="10">
    <source>
        <dbReference type="PIRSR" id="PIRSR000485-2"/>
    </source>
</evidence>